<dbReference type="Proteomes" id="UP000799764">
    <property type="component" value="Unassembled WGS sequence"/>
</dbReference>
<evidence type="ECO:0000256" key="1">
    <source>
        <dbReference type="ARBA" id="ARBA00022723"/>
    </source>
</evidence>
<dbReference type="GO" id="GO:0005634">
    <property type="term" value="C:nucleus"/>
    <property type="evidence" value="ECO:0007669"/>
    <property type="project" value="TreeGrafter"/>
</dbReference>
<keyword evidence="3" id="KW-0862">Zinc</keyword>
<sequence length="410" mass="45351">MGDVINAFKRLPRPQTTPTGLPNHWVFQSRHVPLEPPGDLIVAVHPQSRFQLTAGPLQLPTTLTTKEKAEKMLPYLLQVFVNEVHDPSGSTQVEAKAPWSWSTVDSALAAALEPLFAQRGFPEELRNVKVCSEDEKAISNECWDELLGRLVESVSEDTRSMQNQRTIQATGSSVQLGDETKCHRCQKHRNDAPSPLMKCAACKKTWYCSPQCQKAHWKQHKPVCVANRPSKDGAASAVDAHKFYNTLAHKSAEAKALAATLNLELPSSAADHEGTVRPLRRLVITGKDTAANMQLLFGPQWRDNLSKTYDEVRAQVLLEPPPGSPAYVMAADLDNGAPAWSPRPPSESEQRKVDEVRKMQSAIRERVGAGKSPSKDDMQAILMSFGSNWVEYLALYTLASNTMDQGVQVR</sequence>
<reference evidence="6" key="1">
    <citation type="journal article" date="2020" name="Stud. Mycol.">
        <title>101 Dothideomycetes genomes: a test case for predicting lifestyles and emergence of pathogens.</title>
        <authorList>
            <person name="Haridas S."/>
            <person name="Albert R."/>
            <person name="Binder M."/>
            <person name="Bloem J."/>
            <person name="Labutti K."/>
            <person name="Salamov A."/>
            <person name="Andreopoulos B."/>
            <person name="Baker S."/>
            <person name="Barry K."/>
            <person name="Bills G."/>
            <person name="Bluhm B."/>
            <person name="Cannon C."/>
            <person name="Castanera R."/>
            <person name="Culley D."/>
            <person name="Daum C."/>
            <person name="Ezra D."/>
            <person name="Gonzalez J."/>
            <person name="Henrissat B."/>
            <person name="Kuo A."/>
            <person name="Liang C."/>
            <person name="Lipzen A."/>
            <person name="Lutzoni F."/>
            <person name="Magnuson J."/>
            <person name="Mondo S."/>
            <person name="Nolan M."/>
            <person name="Ohm R."/>
            <person name="Pangilinan J."/>
            <person name="Park H.-J."/>
            <person name="Ramirez L."/>
            <person name="Alfaro M."/>
            <person name="Sun H."/>
            <person name="Tritt A."/>
            <person name="Yoshinaga Y."/>
            <person name="Zwiers L.-H."/>
            <person name="Turgeon B."/>
            <person name="Goodwin S."/>
            <person name="Spatafora J."/>
            <person name="Crous P."/>
            <person name="Grigoriev I."/>
        </authorList>
    </citation>
    <scope>NUCLEOTIDE SEQUENCE</scope>
    <source>
        <strain evidence="6">CBS 690.94</strain>
    </source>
</reference>
<feature type="domain" description="MYND-type" evidence="5">
    <location>
        <begin position="182"/>
        <end position="224"/>
    </location>
</feature>
<dbReference type="InterPro" id="IPR002893">
    <property type="entry name" value="Znf_MYND"/>
</dbReference>
<dbReference type="OrthoDB" id="432970at2759"/>
<dbReference type="GO" id="GO:0000981">
    <property type="term" value="F:DNA-binding transcription factor activity, RNA polymerase II-specific"/>
    <property type="evidence" value="ECO:0007669"/>
    <property type="project" value="TreeGrafter"/>
</dbReference>
<dbReference type="Gene3D" id="6.10.140.2220">
    <property type="match status" value="1"/>
</dbReference>
<evidence type="ECO:0000256" key="3">
    <source>
        <dbReference type="ARBA" id="ARBA00022833"/>
    </source>
</evidence>
<dbReference type="EMBL" id="MU001492">
    <property type="protein sequence ID" value="KAF2452151.1"/>
    <property type="molecule type" value="Genomic_DNA"/>
</dbReference>
<dbReference type="Pfam" id="PF01753">
    <property type="entry name" value="zf-MYND"/>
    <property type="match status" value="1"/>
</dbReference>
<dbReference type="PROSITE" id="PS01360">
    <property type="entry name" value="ZF_MYND_1"/>
    <property type="match status" value="1"/>
</dbReference>
<keyword evidence="7" id="KW-1185">Reference proteome</keyword>
<dbReference type="PANTHER" id="PTHR10237">
    <property type="entry name" value="DEFORMED EPIDERMAL AUTOREGULATORY FACTOR 1 HOMOLOG SUPPRESSIN"/>
    <property type="match status" value="1"/>
</dbReference>
<evidence type="ECO:0000313" key="6">
    <source>
        <dbReference type="EMBL" id="KAF2452151.1"/>
    </source>
</evidence>
<name>A0A9P4UIW1_9PLEO</name>
<comment type="caution">
    <text evidence="6">The sequence shown here is derived from an EMBL/GenBank/DDBJ whole genome shotgun (WGS) entry which is preliminary data.</text>
</comment>
<accession>A0A9P4UIW1</accession>
<proteinExistence type="predicted"/>
<dbReference type="PROSITE" id="PS50865">
    <property type="entry name" value="ZF_MYND_2"/>
    <property type="match status" value="1"/>
</dbReference>
<keyword evidence="1" id="KW-0479">Metal-binding</keyword>
<evidence type="ECO:0000256" key="4">
    <source>
        <dbReference type="PROSITE-ProRule" id="PRU00134"/>
    </source>
</evidence>
<evidence type="ECO:0000313" key="7">
    <source>
        <dbReference type="Proteomes" id="UP000799764"/>
    </source>
</evidence>
<protein>
    <recommendedName>
        <fullName evidence="5">MYND-type domain-containing protein</fullName>
    </recommendedName>
</protein>
<dbReference type="PANTHER" id="PTHR10237:SF14">
    <property type="entry name" value="MYND-TYPE DOMAIN-CONTAINING PROTEIN"/>
    <property type="match status" value="1"/>
</dbReference>
<evidence type="ECO:0000256" key="2">
    <source>
        <dbReference type="ARBA" id="ARBA00022771"/>
    </source>
</evidence>
<dbReference type="SUPFAM" id="SSF144232">
    <property type="entry name" value="HIT/MYND zinc finger-like"/>
    <property type="match status" value="1"/>
</dbReference>
<evidence type="ECO:0000259" key="5">
    <source>
        <dbReference type="PROSITE" id="PS50865"/>
    </source>
</evidence>
<dbReference type="AlphaFoldDB" id="A0A9P4UIW1"/>
<dbReference type="GO" id="GO:0008270">
    <property type="term" value="F:zinc ion binding"/>
    <property type="evidence" value="ECO:0007669"/>
    <property type="project" value="UniProtKB-KW"/>
</dbReference>
<organism evidence="6 7">
    <name type="scientific">Karstenula rhodostoma CBS 690.94</name>
    <dbReference type="NCBI Taxonomy" id="1392251"/>
    <lineage>
        <taxon>Eukaryota</taxon>
        <taxon>Fungi</taxon>
        <taxon>Dikarya</taxon>
        <taxon>Ascomycota</taxon>
        <taxon>Pezizomycotina</taxon>
        <taxon>Dothideomycetes</taxon>
        <taxon>Pleosporomycetidae</taxon>
        <taxon>Pleosporales</taxon>
        <taxon>Massarineae</taxon>
        <taxon>Didymosphaeriaceae</taxon>
        <taxon>Karstenula</taxon>
    </lineage>
</organism>
<dbReference type="InterPro" id="IPR024119">
    <property type="entry name" value="TF_DEAF-1"/>
</dbReference>
<gene>
    <name evidence="6" type="ORF">P171DRAFT_516023</name>
</gene>
<keyword evidence="2 4" id="KW-0863">Zinc-finger</keyword>